<keyword evidence="1" id="KW-0812">Transmembrane</keyword>
<name>A0A4Q7N2M2_9BACT</name>
<sequence>MKKAILNALRGLFFYYSSGGTAGIPYFSTICVLTLAIIIHFVQFTLALYRFAHIDVPFFAMPEGIHKGYKYLLMAVYLAPIFFILTRIFPERKIKFKRHELEELRSYRYYFFVYLAVNVLIIVLLVADRMVIRK</sequence>
<dbReference type="Proteomes" id="UP000293874">
    <property type="component" value="Unassembled WGS sequence"/>
</dbReference>
<evidence type="ECO:0000256" key="1">
    <source>
        <dbReference type="SAM" id="Phobius"/>
    </source>
</evidence>
<keyword evidence="1" id="KW-1133">Transmembrane helix</keyword>
<comment type="caution">
    <text evidence="2">The sequence shown here is derived from an EMBL/GenBank/DDBJ whole genome shotgun (WGS) entry which is preliminary data.</text>
</comment>
<reference evidence="2 3" key="1">
    <citation type="submission" date="2019-02" db="EMBL/GenBank/DDBJ databases">
        <title>Genomic Encyclopedia of Type Strains, Phase IV (KMG-IV): sequencing the most valuable type-strain genomes for metagenomic binning, comparative biology and taxonomic classification.</title>
        <authorList>
            <person name="Goeker M."/>
        </authorList>
    </citation>
    <scope>NUCLEOTIDE SEQUENCE [LARGE SCALE GENOMIC DNA]</scope>
    <source>
        <strain evidence="2 3">DSM 18116</strain>
    </source>
</reference>
<evidence type="ECO:0000313" key="2">
    <source>
        <dbReference type="EMBL" id="RZS75159.1"/>
    </source>
</evidence>
<protein>
    <submittedName>
        <fullName evidence="2">Uncharacterized protein</fullName>
    </submittedName>
</protein>
<accession>A0A4Q7N2M2</accession>
<proteinExistence type="predicted"/>
<feature type="transmembrane region" description="Helical" evidence="1">
    <location>
        <begin position="24"/>
        <end position="49"/>
    </location>
</feature>
<gene>
    <name evidence="2" type="ORF">EV199_1020</name>
</gene>
<evidence type="ECO:0000313" key="3">
    <source>
        <dbReference type="Proteomes" id="UP000293874"/>
    </source>
</evidence>
<feature type="transmembrane region" description="Helical" evidence="1">
    <location>
        <begin position="109"/>
        <end position="127"/>
    </location>
</feature>
<dbReference type="AlphaFoldDB" id="A0A4Q7N2M2"/>
<feature type="transmembrane region" description="Helical" evidence="1">
    <location>
        <begin position="69"/>
        <end position="89"/>
    </location>
</feature>
<keyword evidence="3" id="KW-1185">Reference proteome</keyword>
<keyword evidence="1" id="KW-0472">Membrane</keyword>
<dbReference type="EMBL" id="SGXA01000001">
    <property type="protein sequence ID" value="RZS75159.1"/>
    <property type="molecule type" value="Genomic_DNA"/>
</dbReference>
<organism evidence="2 3">
    <name type="scientific">Pseudobacter ginsenosidimutans</name>
    <dbReference type="NCBI Taxonomy" id="661488"/>
    <lineage>
        <taxon>Bacteria</taxon>
        <taxon>Pseudomonadati</taxon>
        <taxon>Bacteroidota</taxon>
        <taxon>Chitinophagia</taxon>
        <taxon>Chitinophagales</taxon>
        <taxon>Chitinophagaceae</taxon>
        <taxon>Pseudobacter</taxon>
    </lineage>
</organism>